<dbReference type="PROSITE" id="PS51310">
    <property type="entry name" value="VPS28_C"/>
    <property type="match status" value="1"/>
</dbReference>
<dbReference type="EMBL" id="MU070284">
    <property type="protein sequence ID" value="KAF5828560.1"/>
    <property type="molecule type" value="Genomic_DNA"/>
</dbReference>
<comment type="caution">
    <text evidence="9">The sequence shown here is derived from an EMBL/GenBank/DDBJ whole genome shotgun (WGS) entry which is preliminary data.</text>
</comment>
<proteinExistence type="inferred from homology"/>
<dbReference type="InterPro" id="IPR037206">
    <property type="entry name" value="VPS28_C_sf"/>
</dbReference>
<evidence type="ECO:0000313" key="9">
    <source>
        <dbReference type="EMBL" id="KAF5828560.1"/>
    </source>
</evidence>
<organism evidence="9 10">
    <name type="scientific">Dunaliella salina</name>
    <name type="common">Green alga</name>
    <name type="synonym">Protococcus salinus</name>
    <dbReference type="NCBI Taxonomy" id="3046"/>
    <lineage>
        <taxon>Eukaryota</taxon>
        <taxon>Viridiplantae</taxon>
        <taxon>Chlorophyta</taxon>
        <taxon>core chlorophytes</taxon>
        <taxon>Chlorophyceae</taxon>
        <taxon>CS clade</taxon>
        <taxon>Chlamydomonadales</taxon>
        <taxon>Dunaliellaceae</taxon>
        <taxon>Dunaliella</taxon>
    </lineage>
</organism>
<comment type="subcellular location">
    <subcellularLocation>
        <location evidence="1">Endosome</location>
    </subcellularLocation>
</comment>
<evidence type="ECO:0000259" key="7">
    <source>
        <dbReference type="PROSITE" id="PS51310"/>
    </source>
</evidence>
<dbReference type="InterPro" id="IPR037202">
    <property type="entry name" value="ESCRT_assembly_dom"/>
</dbReference>
<dbReference type="Gene3D" id="1.20.1440.200">
    <property type="match status" value="1"/>
</dbReference>
<gene>
    <name evidence="9" type="ORF">DUNSADRAFT_17413</name>
</gene>
<evidence type="ECO:0000256" key="3">
    <source>
        <dbReference type="ARBA" id="ARBA00022753"/>
    </source>
</evidence>
<evidence type="ECO:0000256" key="5">
    <source>
        <dbReference type="PIRNR" id="PIRNR017535"/>
    </source>
</evidence>
<dbReference type="Pfam" id="PF03997">
    <property type="entry name" value="VPS28"/>
    <property type="match status" value="1"/>
</dbReference>
<dbReference type="SUPFAM" id="SSF140111">
    <property type="entry name" value="Endosomal sorting complex assembly domain"/>
    <property type="match status" value="1"/>
</dbReference>
<evidence type="ECO:0000256" key="6">
    <source>
        <dbReference type="PROSITE-ProRule" id="PRU00642"/>
    </source>
</evidence>
<dbReference type="PIRSF" id="PIRSF017535">
    <property type="entry name" value="VPS28"/>
    <property type="match status" value="1"/>
</dbReference>
<dbReference type="PROSITE" id="PS51313">
    <property type="entry name" value="VPS28_N"/>
    <property type="match status" value="1"/>
</dbReference>
<evidence type="ECO:0000256" key="1">
    <source>
        <dbReference type="ARBA" id="ARBA00004177"/>
    </source>
</evidence>
<dbReference type="InterPro" id="IPR017898">
    <property type="entry name" value="VPS28_N"/>
</dbReference>
<protein>
    <recommendedName>
        <fullName evidence="5">Vacuolar protein sorting-associated protein 28 homolog</fullName>
    </recommendedName>
</protein>
<dbReference type="InterPro" id="IPR038358">
    <property type="entry name" value="VPS28_N_sf"/>
</dbReference>
<sequence>MSTQGPVRLWSQGDRKEMEVVESKADLFAILKATEKLERAYVRDAVAPEMYEKACEKLILQFKVLWGSLRHAVPDVEQFMNEHNMQCPLAASRLIHVGMPATIEHTSKQRSSAASAPEAAAVAEAVQHFITTMDALKLNMVAIDQICPLLMDLMTSMDRIQSLPPNYGPREKIKEWYSKLYQKPANYELREAESRQMLYDLESSYNTFFTALKSRS</sequence>
<evidence type="ECO:0000256" key="4">
    <source>
        <dbReference type="ARBA" id="ARBA00022927"/>
    </source>
</evidence>
<dbReference type="PANTHER" id="PTHR12937">
    <property type="entry name" value="VACUOLAR PROTEIN SORTING 28, ISOFORM 2 VPS28"/>
    <property type="match status" value="1"/>
</dbReference>
<feature type="domain" description="VPS28 N-terminal" evidence="8">
    <location>
        <begin position="1"/>
        <end position="105"/>
    </location>
</feature>
<evidence type="ECO:0000259" key="8">
    <source>
        <dbReference type="PROSITE" id="PS51313"/>
    </source>
</evidence>
<dbReference type="InterPro" id="IPR017899">
    <property type="entry name" value="VPS28_C"/>
</dbReference>
<dbReference type="SUPFAM" id="SSF140427">
    <property type="entry name" value="VPS28 C-terminal domain-like"/>
    <property type="match status" value="1"/>
</dbReference>
<dbReference type="InterPro" id="IPR007143">
    <property type="entry name" value="Vps28"/>
</dbReference>
<evidence type="ECO:0000313" key="10">
    <source>
        <dbReference type="Proteomes" id="UP000815325"/>
    </source>
</evidence>
<dbReference type="Proteomes" id="UP000815325">
    <property type="component" value="Unassembled WGS sequence"/>
</dbReference>
<name>A0ABQ7G1W4_DUNSA</name>
<comment type="similarity">
    <text evidence="5 6">Belongs to the VPS28 family.</text>
</comment>
<comment type="function">
    <text evidence="5">Component of the ESCRT-I complex (endosomal sorting complex required for transport I), a regulator of vesicular trafficking process.</text>
</comment>
<keyword evidence="4 5" id="KW-0653">Protein transport</keyword>
<evidence type="ECO:0000256" key="2">
    <source>
        <dbReference type="ARBA" id="ARBA00022448"/>
    </source>
</evidence>
<feature type="domain" description="VPS28 C-terminal" evidence="7">
    <location>
        <begin position="117"/>
        <end position="213"/>
    </location>
</feature>
<dbReference type="PANTHER" id="PTHR12937:SF0">
    <property type="entry name" value="VACUOLAR PROTEIN SORTING-ASSOCIATED PROTEIN 28 HOMOLOG"/>
    <property type="match status" value="1"/>
</dbReference>
<keyword evidence="2 5" id="KW-0813">Transport</keyword>
<reference evidence="9" key="1">
    <citation type="submission" date="2017-08" db="EMBL/GenBank/DDBJ databases">
        <authorList>
            <person name="Polle J.E."/>
            <person name="Barry K."/>
            <person name="Cushman J."/>
            <person name="Schmutz J."/>
            <person name="Tran D."/>
            <person name="Hathwaick L.T."/>
            <person name="Yim W.C."/>
            <person name="Jenkins J."/>
            <person name="Mckie-Krisberg Z.M."/>
            <person name="Prochnik S."/>
            <person name="Lindquist E."/>
            <person name="Dockter R.B."/>
            <person name="Adam C."/>
            <person name="Molina H."/>
            <person name="Bunkerborg J."/>
            <person name="Jin E."/>
            <person name="Buchheim M."/>
            <person name="Magnuson J."/>
        </authorList>
    </citation>
    <scope>NUCLEOTIDE SEQUENCE</scope>
    <source>
        <strain evidence="9">CCAP 19/18</strain>
    </source>
</reference>
<dbReference type="Gene3D" id="1.20.120.1130">
    <property type="match status" value="1"/>
</dbReference>
<accession>A0ABQ7G1W4</accession>
<keyword evidence="3 5" id="KW-0967">Endosome</keyword>
<keyword evidence="10" id="KW-1185">Reference proteome</keyword>